<dbReference type="SUPFAM" id="SSF53335">
    <property type="entry name" value="S-adenosyl-L-methionine-dependent methyltransferases"/>
    <property type="match status" value="1"/>
</dbReference>
<dbReference type="Gene3D" id="3.40.50.150">
    <property type="entry name" value="Vaccinia Virus protein VP39"/>
    <property type="match status" value="1"/>
</dbReference>
<dbReference type="KEGG" id="ams:AMIS_36870"/>
<dbReference type="STRING" id="512565.AMIS_36870"/>
<dbReference type="Proteomes" id="UP000007882">
    <property type="component" value="Chromosome"/>
</dbReference>
<evidence type="ECO:0008006" key="3">
    <source>
        <dbReference type="Google" id="ProtNLM"/>
    </source>
</evidence>
<proteinExistence type="predicted"/>
<dbReference type="InterPro" id="IPR006764">
    <property type="entry name" value="SAM_dep_MeTrfase_SAV2177_type"/>
</dbReference>
<reference evidence="1 2" key="1">
    <citation type="submission" date="2012-02" db="EMBL/GenBank/DDBJ databases">
        <title>Complete genome sequence of Actinoplanes missouriensis 431 (= NBRC 102363).</title>
        <authorList>
            <person name="Ohnishi Y."/>
            <person name="Ishikawa J."/>
            <person name="Sekine M."/>
            <person name="Hosoyama A."/>
            <person name="Harada T."/>
            <person name="Narita H."/>
            <person name="Hata T."/>
            <person name="Konno Y."/>
            <person name="Tutikane K."/>
            <person name="Fujita N."/>
            <person name="Horinouchi S."/>
            <person name="Hayakawa M."/>
        </authorList>
    </citation>
    <scope>NUCLEOTIDE SEQUENCE [LARGE SCALE GENOMIC DNA]</scope>
    <source>
        <strain evidence="2">ATCC 14538 / DSM 43046 / CBS 188.64 / JCM 3121 / NBRC 102363 / NCIMB 12654 / NRRL B-3342 / UNCC 431</strain>
    </source>
</reference>
<dbReference type="AlphaFoldDB" id="I0H7C0"/>
<dbReference type="CDD" id="cd02440">
    <property type="entry name" value="AdoMet_MTases"/>
    <property type="match status" value="1"/>
</dbReference>
<accession>I0H7C0</accession>
<organism evidence="1 2">
    <name type="scientific">Actinoplanes missouriensis (strain ATCC 14538 / DSM 43046 / CBS 188.64 / JCM 3121 / NBRC 102363 / NCIMB 12654 / NRRL B-3342 / UNCC 431)</name>
    <dbReference type="NCBI Taxonomy" id="512565"/>
    <lineage>
        <taxon>Bacteria</taxon>
        <taxon>Bacillati</taxon>
        <taxon>Actinomycetota</taxon>
        <taxon>Actinomycetes</taxon>
        <taxon>Micromonosporales</taxon>
        <taxon>Micromonosporaceae</taxon>
        <taxon>Actinoplanes</taxon>
    </lineage>
</organism>
<dbReference type="PIRSF" id="PIRSF017393">
    <property type="entry name" value="MTase_SAV2177"/>
    <property type="match status" value="1"/>
</dbReference>
<dbReference type="EMBL" id="AP012319">
    <property type="protein sequence ID" value="BAL88907.1"/>
    <property type="molecule type" value="Genomic_DNA"/>
</dbReference>
<name>I0H7C0_ACTM4</name>
<evidence type="ECO:0000313" key="2">
    <source>
        <dbReference type="Proteomes" id="UP000007882"/>
    </source>
</evidence>
<protein>
    <recommendedName>
        <fullName evidence="3">S-adenosyl methyltransferase</fullName>
    </recommendedName>
</protein>
<gene>
    <name evidence="1" type="ordered locus">AMIS_36870</name>
</gene>
<dbReference type="eggNOG" id="COG2890">
    <property type="taxonomic scope" value="Bacteria"/>
</dbReference>
<sequence>MVSTTAEPPIDPNRPSSARIYDVFLGGTHNFASDRAVAARTAELLPQTPMIARHNRAFLRRAVRFATARGVDQFLDIGSGIPTEQNVHQVAPEARVVYVDIDPTAVIYARHLLGDDPRLVVVHGDVREPAPVLDDPAVRGLLDLSRPLGILMVAVLHFVPDSPVLTEALRIYREAAVPGSVLAISHVSASAQPTELDRVADLYNRTGASLVPRDREQMERLFEGWTLVDPGVVFGPSWRPDPGEEVDDPAQFLTLAGVAVR</sequence>
<dbReference type="InterPro" id="IPR029063">
    <property type="entry name" value="SAM-dependent_MTases_sf"/>
</dbReference>
<dbReference type="HOGENOM" id="CLU_067079_1_0_11"/>
<evidence type="ECO:0000313" key="1">
    <source>
        <dbReference type="EMBL" id="BAL88907.1"/>
    </source>
</evidence>
<dbReference type="PATRIC" id="fig|512565.3.peg.3678"/>
<keyword evidence="2" id="KW-1185">Reference proteome</keyword>
<dbReference type="Pfam" id="PF04672">
    <property type="entry name" value="Methyltransf_19"/>
    <property type="match status" value="1"/>
</dbReference>